<proteinExistence type="predicted"/>
<evidence type="ECO:0000313" key="1">
    <source>
        <dbReference type="EMBL" id="GAI38059.1"/>
    </source>
</evidence>
<protein>
    <submittedName>
        <fullName evidence="1">Uncharacterized protein</fullName>
    </submittedName>
</protein>
<comment type="caution">
    <text evidence="1">The sequence shown here is derived from an EMBL/GenBank/DDBJ whole genome shotgun (WGS) entry which is preliminary data.</text>
</comment>
<organism evidence="1">
    <name type="scientific">marine sediment metagenome</name>
    <dbReference type="NCBI Taxonomy" id="412755"/>
    <lineage>
        <taxon>unclassified sequences</taxon>
        <taxon>metagenomes</taxon>
        <taxon>ecological metagenomes</taxon>
    </lineage>
</organism>
<sequence>MVEPQEGGKAQSLLKSSKCPLFKWCPYESGKSKPLKNRNWI</sequence>
<name>X1Q498_9ZZZZ</name>
<reference evidence="1" key="1">
    <citation type="journal article" date="2014" name="Front. Microbiol.">
        <title>High frequency of phylogenetically diverse reductive dehalogenase-homologous genes in deep subseafloor sedimentary metagenomes.</title>
        <authorList>
            <person name="Kawai M."/>
            <person name="Futagami T."/>
            <person name="Toyoda A."/>
            <person name="Takaki Y."/>
            <person name="Nishi S."/>
            <person name="Hori S."/>
            <person name="Arai W."/>
            <person name="Tsubouchi T."/>
            <person name="Morono Y."/>
            <person name="Uchiyama I."/>
            <person name="Ito T."/>
            <person name="Fujiyama A."/>
            <person name="Inagaki F."/>
            <person name="Takami H."/>
        </authorList>
    </citation>
    <scope>NUCLEOTIDE SEQUENCE</scope>
    <source>
        <strain evidence="1">Expedition CK06-06</strain>
    </source>
</reference>
<dbReference type="AlphaFoldDB" id="X1Q498"/>
<accession>X1Q498</accession>
<gene>
    <name evidence="1" type="ORF">S06H3_49796</name>
</gene>
<dbReference type="EMBL" id="BARV01031475">
    <property type="protein sequence ID" value="GAI38059.1"/>
    <property type="molecule type" value="Genomic_DNA"/>
</dbReference>